<dbReference type="EMBL" id="JBHUIO010000008">
    <property type="protein sequence ID" value="MFD2170854.1"/>
    <property type="molecule type" value="Genomic_DNA"/>
</dbReference>
<keyword evidence="4 9" id="KW-0812">Transmembrane</keyword>
<keyword evidence="6 9" id="KW-0378">Hydrolase</keyword>
<evidence type="ECO:0000256" key="11">
    <source>
        <dbReference type="RuleBase" id="RU004181"/>
    </source>
</evidence>
<gene>
    <name evidence="9 12" type="primary">lspA</name>
    <name evidence="12" type="ORF">ACFSOY_12760</name>
</gene>
<dbReference type="PANTHER" id="PTHR33695">
    <property type="entry name" value="LIPOPROTEIN SIGNAL PEPTIDASE"/>
    <property type="match status" value="1"/>
</dbReference>
<dbReference type="HAMAP" id="MF_00161">
    <property type="entry name" value="LspA"/>
    <property type="match status" value="1"/>
</dbReference>
<reference evidence="13" key="1">
    <citation type="journal article" date="2019" name="Int. J. Syst. Evol. Microbiol.">
        <title>The Global Catalogue of Microorganisms (GCM) 10K type strain sequencing project: providing services to taxonomists for standard genome sequencing and annotation.</title>
        <authorList>
            <consortium name="The Broad Institute Genomics Platform"/>
            <consortium name="The Broad Institute Genome Sequencing Center for Infectious Disease"/>
            <person name="Wu L."/>
            <person name="Ma J."/>
        </authorList>
    </citation>
    <scope>NUCLEOTIDE SEQUENCE [LARGE SCALE GENOMIC DNA]</scope>
    <source>
        <strain evidence="13">CGMCC 1.13574</strain>
    </source>
</reference>
<comment type="similarity">
    <text evidence="1 9 11">Belongs to the peptidase A8 family.</text>
</comment>
<dbReference type="GO" id="GO:0004190">
    <property type="term" value="F:aspartic-type endopeptidase activity"/>
    <property type="evidence" value="ECO:0007669"/>
    <property type="project" value="UniProtKB-EC"/>
</dbReference>
<protein>
    <recommendedName>
        <fullName evidence="9">Lipoprotein signal peptidase</fullName>
        <ecNumber evidence="9">3.4.23.36</ecNumber>
    </recommendedName>
    <alternativeName>
        <fullName evidence="9">Prolipoprotein signal peptidase</fullName>
    </alternativeName>
    <alternativeName>
        <fullName evidence="9">Signal peptidase II</fullName>
        <shortName evidence="9">SPase II</shortName>
    </alternativeName>
</protein>
<organism evidence="12 13">
    <name type="scientific">Tumebacillus lipolyticus</name>
    <dbReference type="NCBI Taxonomy" id="1280370"/>
    <lineage>
        <taxon>Bacteria</taxon>
        <taxon>Bacillati</taxon>
        <taxon>Bacillota</taxon>
        <taxon>Bacilli</taxon>
        <taxon>Bacillales</taxon>
        <taxon>Alicyclobacillaceae</taxon>
        <taxon>Tumebacillus</taxon>
    </lineage>
</organism>
<comment type="subcellular location">
    <subcellularLocation>
        <location evidence="9">Cell membrane</location>
        <topology evidence="9">Multi-pass membrane protein</topology>
    </subcellularLocation>
</comment>
<feature type="transmembrane region" description="Helical" evidence="9">
    <location>
        <begin position="89"/>
        <end position="107"/>
    </location>
</feature>
<keyword evidence="3 9" id="KW-0645">Protease</keyword>
<dbReference type="PRINTS" id="PR00781">
    <property type="entry name" value="LIPOSIGPTASE"/>
</dbReference>
<keyword evidence="2 9" id="KW-1003">Cell membrane</keyword>
<evidence type="ECO:0000256" key="7">
    <source>
        <dbReference type="ARBA" id="ARBA00022989"/>
    </source>
</evidence>
<evidence type="ECO:0000313" key="13">
    <source>
        <dbReference type="Proteomes" id="UP001597343"/>
    </source>
</evidence>
<accession>A0ABW4ZYV2</accession>
<proteinExistence type="inferred from homology"/>
<comment type="caution">
    <text evidence="9">Lacks conserved residue(s) required for the propagation of feature annotation.</text>
</comment>
<dbReference type="Proteomes" id="UP001597343">
    <property type="component" value="Unassembled WGS sequence"/>
</dbReference>
<keyword evidence="13" id="KW-1185">Reference proteome</keyword>
<evidence type="ECO:0000256" key="4">
    <source>
        <dbReference type="ARBA" id="ARBA00022692"/>
    </source>
</evidence>
<evidence type="ECO:0000256" key="1">
    <source>
        <dbReference type="ARBA" id="ARBA00006139"/>
    </source>
</evidence>
<name>A0ABW4ZYV2_9BACL</name>
<keyword evidence="5 9" id="KW-0064">Aspartyl protease</keyword>
<evidence type="ECO:0000313" key="12">
    <source>
        <dbReference type="EMBL" id="MFD2170854.1"/>
    </source>
</evidence>
<evidence type="ECO:0000256" key="6">
    <source>
        <dbReference type="ARBA" id="ARBA00022801"/>
    </source>
</evidence>
<evidence type="ECO:0000256" key="9">
    <source>
        <dbReference type="HAMAP-Rule" id="MF_00161"/>
    </source>
</evidence>
<comment type="catalytic activity">
    <reaction evidence="9 10">
        <text>Release of signal peptides from bacterial membrane prolipoproteins. Hydrolyzes -Xaa-Yaa-Zaa-|-(S,diacylglyceryl)Cys-, in which Xaa is hydrophobic (preferably Leu), and Yaa (Ala or Ser) and Zaa (Gly or Ala) have small, neutral side chains.</text>
        <dbReference type="EC" id="3.4.23.36"/>
    </reaction>
</comment>
<dbReference type="PANTHER" id="PTHR33695:SF1">
    <property type="entry name" value="LIPOPROTEIN SIGNAL PEPTIDASE"/>
    <property type="match status" value="1"/>
</dbReference>
<evidence type="ECO:0000256" key="10">
    <source>
        <dbReference type="RuleBase" id="RU000594"/>
    </source>
</evidence>
<feature type="active site" evidence="9">
    <location>
        <position position="132"/>
    </location>
</feature>
<dbReference type="RefSeq" id="WP_386047198.1">
    <property type="nucleotide sequence ID" value="NZ_JBHUIO010000008.1"/>
</dbReference>
<feature type="active site" evidence="9">
    <location>
        <position position="117"/>
    </location>
</feature>
<comment type="caution">
    <text evidence="12">The sequence shown here is derived from an EMBL/GenBank/DDBJ whole genome shotgun (WGS) entry which is preliminary data.</text>
</comment>
<keyword evidence="8 9" id="KW-0472">Membrane</keyword>
<sequence length="167" mass="18782">MNRSQLVFWISTCFVFAVDRVTKVWAERTLQVGESVPGIDGWYDWTLYYNPGAAGGIFSGQLGFLIIVSSLAILALIWYMRKGQHDNNLVLQLGLGMMLGGAIGNLFDRVFYGHVIDFINPIDKSYIFNLADKGIRYGLYLGLIGLLLVSWKRRRAAKRLAAERSAE</sequence>
<feature type="transmembrane region" description="Helical" evidence="9">
    <location>
        <begin position="134"/>
        <end position="151"/>
    </location>
</feature>
<dbReference type="InterPro" id="IPR001872">
    <property type="entry name" value="Peptidase_A8"/>
</dbReference>
<comment type="pathway">
    <text evidence="9">Protein modification; lipoprotein biosynthesis (signal peptide cleavage).</text>
</comment>
<evidence type="ECO:0000256" key="8">
    <source>
        <dbReference type="ARBA" id="ARBA00023136"/>
    </source>
</evidence>
<feature type="transmembrane region" description="Helical" evidence="9">
    <location>
        <begin position="53"/>
        <end position="77"/>
    </location>
</feature>
<dbReference type="PROSITE" id="PS00855">
    <property type="entry name" value="SPASE_II"/>
    <property type="match status" value="1"/>
</dbReference>
<keyword evidence="7 9" id="KW-1133">Transmembrane helix</keyword>
<evidence type="ECO:0000256" key="2">
    <source>
        <dbReference type="ARBA" id="ARBA00022475"/>
    </source>
</evidence>
<evidence type="ECO:0000256" key="3">
    <source>
        <dbReference type="ARBA" id="ARBA00022670"/>
    </source>
</evidence>
<dbReference type="EC" id="3.4.23.36" evidence="9"/>
<dbReference type="Pfam" id="PF01252">
    <property type="entry name" value="Peptidase_A8"/>
    <property type="match status" value="1"/>
</dbReference>
<dbReference type="NCBIfam" id="TIGR00077">
    <property type="entry name" value="lspA"/>
    <property type="match status" value="1"/>
</dbReference>
<comment type="function">
    <text evidence="9 10">This protein specifically catalyzes the removal of signal peptides from prolipoproteins.</text>
</comment>
<evidence type="ECO:0000256" key="5">
    <source>
        <dbReference type="ARBA" id="ARBA00022750"/>
    </source>
</evidence>